<reference evidence="2 3" key="1">
    <citation type="submission" date="2023-07" db="EMBL/GenBank/DDBJ databases">
        <title>Sorghum-associated microbial communities from plants grown in Nebraska, USA.</title>
        <authorList>
            <person name="Schachtman D."/>
        </authorList>
    </citation>
    <scope>NUCLEOTIDE SEQUENCE [LARGE SCALE GENOMIC DNA]</scope>
    <source>
        <strain evidence="2 3">584</strain>
    </source>
</reference>
<dbReference type="Proteomes" id="UP001262410">
    <property type="component" value="Unassembled WGS sequence"/>
</dbReference>
<dbReference type="PANTHER" id="PTHR43861">
    <property type="entry name" value="TRANS-ACONITATE 2-METHYLTRANSFERASE-RELATED"/>
    <property type="match status" value="1"/>
</dbReference>
<evidence type="ECO:0000259" key="1">
    <source>
        <dbReference type="Pfam" id="PF08241"/>
    </source>
</evidence>
<accession>A0ABU1JMJ7</accession>
<dbReference type="Pfam" id="PF08241">
    <property type="entry name" value="Methyltransf_11"/>
    <property type="match status" value="1"/>
</dbReference>
<comment type="caution">
    <text evidence="2">The sequence shown here is derived from an EMBL/GenBank/DDBJ whole genome shotgun (WGS) entry which is preliminary data.</text>
</comment>
<gene>
    <name evidence="2" type="ORF">E9232_001291</name>
</gene>
<dbReference type="EMBL" id="JAVDPW010000002">
    <property type="protein sequence ID" value="MDR6288784.1"/>
    <property type="molecule type" value="Genomic_DNA"/>
</dbReference>
<dbReference type="GO" id="GO:0008168">
    <property type="term" value="F:methyltransferase activity"/>
    <property type="evidence" value="ECO:0007669"/>
    <property type="project" value="UniProtKB-KW"/>
</dbReference>
<dbReference type="GO" id="GO:0032259">
    <property type="term" value="P:methylation"/>
    <property type="evidence" value="ECO:0007669"/>
    <property type="project" value="UniProtKB-KW"/>
</dbReference>
<dbReference type="InterPro" id="IPR029063">
    <property type="entry name" value="SAM-dependent_MTases_sf"/>
</dbReference>
<organism evidence="2 3">
    <name type="scientific">Inquilinus ginsengisoli</name>
    <dbReference type="NCBI Taxonomy" id="363840"/>
    <lineage>
        <taxon>Bacteria</taxon>
        <taxon>Pseudomonadati</taxon>
        <taxon>Pseudomonadota</taxon>
        <taxon>Alphaproteobacteria</taxon>
        <taxon>Rhodospirillales</taxon>
        <taxon>Rhodospirillaceae</taxon>
        <taxon>Inquilinus</taxon>
    </lineage>
</organism>
<sequence>MTQNIYDNPEFFAGYSGLRRSVEGLDGAPEWPALRALVPDLRGKRVLDLGCGFGWFCRWARQAGAADVLGLDVSENMLARARATDPDAAVTYARADLETLDLPPASVDLAYSSLALHYIADLEGLVAQIHRALAPGGRLVASVEHPIYTAPSAPGWSRDAAGREVWPVDRYLEEGPRITDWLAEGVIKQHRTIATYVALLLRAGFTLAHLEEWGPTAEQIADHPEFAIERQRPPFLLIAADVPA</sequence>
<name>A0ABU1JMJ7_9PROT</name>
<evidence type="ECO:0000313" key="2">
    <source>
        <dbReference type="EMBL" id="MDR6288784.1"/>
    </source>
</evidence>
<dbReference type="PANTHER" id="PTHR43861:SF1">
    <property type="entry name" value="TRANS-ACONITATE 2-METHYLTRANSFERASE"/>
    <property type="match status" value="1"/>
</dbReference>
<proteinExistence type="predicted"/>
<keyword evidence="2" id="KW-0489">Methyltransferase</keyword>
<feature type="domain" description="Methyltransferase type 11" evidence="1">
    <location>
        <begin position="47"/>
        <end position="140"/>
    </location>
</feature>
<dbReference type="InterPro" id="IPR013216">
    <property type="entry name" value="Methyltransf_11"/>
</dbReference>
<protein>
    <submittedName>
        <fullName evidence="2">SAM-dependent methyltransferase</fullName>
    </submittedName>
</protein>
<keyword evidence="3" id="KW-1185">Reference proteome</keyword>
<dbReference type="CDD" id="cd02440">
    <property type="entry name" value="AdoMet_MTases"/>
    <property type="match status" value="1"/>
</dbReference>
<evidence type="ECO:0000313" key="3">
    <source>
        <dbReference type="Proteomes" id="UP001262410"/>
    </source>
</evidence>
<dbReference type="RefSeq" id="WP_309792811.1">
    <property type="nucleotide sequence ID" value="NZ_JAVDPW010000002.1"/>
</dbReference>
<dbReference type="SUPFAM" id="SSF53335">
    <property type="entry name" value="S-adenosyl-L-methionine-dependent methyltransferases"/>
    <property type="match status" value="1"/>
</dbReference>
<keyword evidence="2" id="KW-0808">Transferase</keyword>
<dbReference type="Gene3D" id="3.40.50.150">
    <property type="entry name" value="Vaccinia Virus protein VP39"/>
    <property type="match status" value="1"/>
</dbReference>